<keyword evidence="2" id="KW-1185">Reference proteome</keyword>
<evidence type="ECO:0000313" key="1">
    <source>
        <dbReference type="EMBL" id="MPC96570.1"/>
    </source>
</evidence>
<accession>A0A5B7JIL8</accession>
<organism evidence="1 2">
    <name type="scientific">Portunus trituberculatus</name>
    <name type="common">Swimming crab</name>
    <name type="synonym">Neptunus trituberculatus</name>
    <dbReference type="NCBI Taxonomy" id="210409"/>
    <lineage>
        <taxon>Eukaryota</taxon>
        <taxon>Metazoa</taxon>
        <taxon>Ecdysozoa</taxon>
        <taxon>Arthropoda</taxon>
        <taxon>Crustacea</taxon>
        <taxon>Multicrustacea</taxon>
        <taxon>Malacostraca</taxon>
        <taxon>Eumalacostraca</taxon>
        <taxon>Eucarida</taxon>
        <taxon>Decapoda</taxon>
        <taxon>Pleocyemata</taxon>
        <taxon>Brachyura</taxon>
        <taxon>Eubrachyura</taxon>
        <taxon>Portunoidea</taxon>
        <taxon>Portunidae</taxon>
        <taxon>Portuninae</taxon>
        <taxon>Portunus</taxon>
    </lineage>
</organism>
<dbReference type="Proteomes" id="UP000324222">
    <property type="component" value="Unassembled WGS sequence"/>
</dbReference>
<proteinExistence type="predicted"/>
<protein>
    <submittedName>
        <fullName evidence="1">Uncharacterized protein</fullName>
    </submittedName>
</protein>
<sequence length="13" mass="1258">MHHSAASSASATT</sequence>
<comment type="caution">
    <text evidence="1">The sequence shown here is derived from an EMBL/GenBank/DDBJ whole genome shotgun (WGS) entry which is preliminary data.</text>
</comment>
<evidence type="ECO:0000313" key="2">
    <source>
        <dbReference type="Proteomes" id="UP000324222"/>
    </source>
</evidence>
<gene>
    <name evidence="1" type="ORF">E2C01_091836</name>
</gene>
<reference evidence="1 2" key="1">
    <citation type="submission" date="2019-05" db="EMBL/GenBank/DDBJ databases">
        <title>Another draft genome of Portunus trituberculatus and its Hox gene families provides insights of decapod evolution.</title>
        <authorList>
            <person name="Jeong J.-H."/>
            <person name="Song I."/>
            <person name="Kim S."/>
            <person name="Choi T."/>
            <person name="Kim D."/>
            <person name="Ryu S."/>
            <person name="Kim W."/>
        </authorList>
    </citation>
    <scope>NUCLEOTIDE SEQUENCE [LARGE SCALE GENOMIC DNA]</scope>
    <source>
        <tissue evidence="1">Muscle</tissue>
    </source>
</reference>
<dbReference type="EMBL" id="VSRR010106517">
    <property type="protein sequence ID" value="MPC96570.1"/>
    <property type="molecule type" value="Genomic_DNA"/>
</dbReference>
<name>A0A5B7JIL8_PORTR</name>